<accession>A0A6P2ZF39</accession>
<evidence type="ECO:0000256" key="1">
    <source>
        <dbReference type="SAM" id="Phobius"/>
    </source>
</evidence>
<feature type="transmembrane region" description="Helical" evidence="1">
    <location>
        <begin position="81"/>
        <end position="103"/>
    </location>
</feature>
<keyword evidence="1" id="KW-0472">Membrane</keyword>
<protein>
    <submittedName>
        <fullName evidence="2">Tash protein PEST motif family protein</fullName>
    </submittedName>
</protein>
<keyword evidence="1" id="KW-0812">Transmembrane</keyword>
<name>A0A6P2ZF39_9BURK</name>
<sequence>MIASVLVDVTWPAATLVIWRSLLRLPTLTVPTGVVPANPPNVTPPTVALLVAVAVPVCEFAPSATELLLPAEAPLPMAMAFLALATAPVPMATASVPVAVLSAPVEFAWKYLMPWLLMLLIAEPTLFAVDVVPFAL</sequence>
<proteinExistence type="predicted"/>
<evidence type="ECO:0000313" key="2">
    <source>
        <dbReference type="EMBL" id="VWD33367.1"/>
    </source>
</evidence>
<dbReference type="AlphaFoldDB" id="A0A6P2ZF39"/>
<keyword evidence="1" id="KW-1133">Transmembrane helix</keyword>
<organism evidence="2 3">
    <name type="scientific">Burkholderia contaminans</name>
    <dbReference type="NCBI Taxonomy" id="488447"/>
    <lineage>
        <taxon>Bacteria</taxon>
        <taxon>Pseudomonadati</taxon>
        <taxon>Pseudomonadota</taxon>
        <taxon>Betaproteobacteria</taxon>
        <taxon>Burkholderiales</taxon>
        <taxon>Burkholderiaceae</taxon>
        <taxon>Burkholderia</taxon>
        <taxon>Burkholderia cepacia complex</taxon>
    </lineage>
</organism>
<dbReference type="EMBL" id="CABVQS010000017">
    <property type="protein sequence ID" value="VWD33367.1"/>
    <property type="molecule type" value="Genomic_DNA"/>
</dbReference>
<gene>
    <name evidence="2" type="ORF">BCO71033_04056</name>
</gene>
<reference evidence="2 3" key="1">
    <citation type="submission" date="2019-09" db="EMBL/GenBank/DDBJ databases">
        <authorList>
            <person name="Depoorter E."/>
        </authorList>
    </citation>
    <scope>NUCLEOTIDE SEQUENCE [LARGE SCALE GENOMIC DNA]</scope>
    <source>
        <strain evidence="2">R-71033</strain>
    </source>
</reference>
<feature type="transmembrane region" description="Helical" evidence="1">
    <location>
        <begin position="115"/>
        <end position="135"/>
    </location>
</feature>
<dbReference type="Proteomes" id="UP000494109">
    <property type="component" value="Unassembled WGS sequence"/>
</dbReference>
<evidence type="ECO:0000313" key="3">
    <source>
        <dbReference type="Proteomes" id="UP000494109"/>
    </source>
</evidence>